<evidence type="ECO:0000256" key="3">
    <source>
        <dbReference type="SAM" id="MobiDB-lite"/>
    </source>
</evidence>
<evidence type="ECO:0000256" key="2">
    <source>
        <dbReference type="ARBA" id="ARBA00022801"/>
    </source>
</evidence>
<evidence type="ECO:0000259" key="4">
    <source>
        <dbReference type="PROSITE" id="PS51462"/>
    </source>
</evidence>
<organism evidence="5 6">
    <name type="scientific">Mycobacterium intracellulare 1956</name>
    <dbReference type="NCBI Taxonomy" id="1299331"/>
    <lineage>
        <taxon>Bacteria</taxon>
        <taxon>Bacillati</taxon>
        <taxon>Actinomycetota</taxon>
        <taxon>Actinomycetes</taxon>
        <taxon>Mycobacteriales</taxon>
        <taxon>Mycobacteriaceae</taxon>
        <taxon>Mycobacterium</taxon>
        <taxon>Mycobacterium avium complex (MAC)</taxon>
    </lineage>
</organism>
<feature type="compositionally biased region" description="Basic residues" evidence="3">
    <location>
        <begin position="291"/>
        <end position="300"/>
    </location>
</feature>
<feature type="compositionally biased region" description="Basic and acidic residues" evidence="3">
    <location>
        <begin position="50"/>
        <end position="59"/>
    </location>
</feature>
<dbReference type="CDD" id="cd03673">
    <property type="entry name" value="NUDIX_Ap6A_hydrolase"/>
    <property type="match status" value="1"/>
</dbReference>
<reference evidence="5 6" key="1">
    <citation type="submission" date="2013-12" db="EMBL/GenBank/DDBJ databases">
        <authorList>
            <person name="Zelazny A."/>
            <person name="Olivier K."/>
            <person name="Holland S."/>
            <person name="Lenaerts A."/>
            <person name="Ordway D."/>
            <person name="DeGroote M.A."/>
            <person name="Parker T."/>
            <person name="Sizemore C."/>
            <person name="Tallon L.J."/>
            <person name="Sadzewicz L.K."/>
            <person name="Sengamalay N."/>
            <person name="Fraser C.M."/>
            <person name="Hine E."/>
            <person name="Shefchek K.A."/>
            <person name="Das S.P."/>
            <person name="Tettelin H."/>
        </authorList>
    </citation>
    <scope>NUCLEOTIDE SEQUENCE [LARGE SCALE GENOMIC DNA]</scope>
    <source>
        <strain evidence="5 6">1956</strain>
    </source>
</reference>
<feature type="region of interest" description="Disordered" evidence="3">
    <location>
        <begin position="201"/>
        <end position="510"/>
    </location>
</feature>
<evidence type="ECO:0000256" key="1">
    <source>
        <dbReference type="ARBA" id="ARBA00005582"/>
    </source>
</evidence>
<dbReference type="Gene3D" id="3.90.79.10">
    <property type="entry name" value="Nucleoside Triphosphate Pyrophosphohydrolase"/>
    <property type="match status" value="1"/>
</dbReference>
<dbReference type="PATRIC" id="fig|1299331.3.peg.5542"/>
<proteinExistence type="inferred from homology"/>
<dbReference type="PANTHER" id="PTHR43736">
    <property type="entry name" value="ADP-RIBOSE PYROPHOSPHATASE"/>
    <property type="match status" value="1"/>
</dbReference>
<feature type="compositionally biased region" description="Basic residues" evidence="3">
    <location>
        <begin position="9"/>
        <end position="19"/>
    </location>
</feature>
<feature type="compositionally biased region" description="Low complexity" evidence="3">
    <location>
        <begin position="488"/>
        <end position="510"/>
    </location>
</feature>
<dbReference type="PROSITE" id="PS00893">
    <property type="entry name" value="NUDIX_BOX"/>
    <property type="match status" value="1"/>
</dbReference>
<dbReference type="InterPro" id="IPR020476">
    <property type="entry name" value="Nudix_hydrolase"/>
</dbReference>
<dbReference type="PROSITE" id="PS51462">
    <property type="entry name" value="NUDIX"/>
    <property type="match status" value="1"/>
</dbReference>
<gene>
    <name evidence="5" type="ORF">I550_5667</name>
</gene>
<evidence type="ECO:0000313" key="6">
    <source>
        <dbReference type="Proteomes" id="UP000020825"/>
    </source>
</evidence>
<dbReference type="PANTHER" id="PTHR43736:SF1">
    <property type="entry name" value="DIHYDRONEOPTERIN TRIPHOSPHATE DIPHOSPHATASE"/>
    <property type="match status" value="1"/>
</dbReference>
<dbReference type="Pfam" id="PF00293">
    <property type="entry name" value="NUDIX"/>
    <property type="match status" value="1"/>
</dbReference>
<dbReference type="AlphaFoldDB" id="X8CD40"/>
<feature type="compositionally biased region" description="Basic residues" evidence="3">
    <location>
        <begin position="320"/>
        <end position="374"/>
    </location>
</feature>
<name>X8CD40_MYCIT</name>
<feature type="compositionally biased region" description="Basic residues" evidence="3">
    <location>
        <begin position="212"/>
        <end position="224"/>
    </location>
</feature>
<keyword evidence="2" id="KW-0378">Hydrolase</keyword>
<dbReference type="PRINTS" id="PR00502">
    <property type="entry name" value="NUDIXFAMILY"/>
</dbReference>
<dbReference type="InterPro" id="IPR015797">
    <property type="entry name" value="NUDIX_hydrolase-like_dom_sf"/>
</dbReference>
<evidence type="ECO:0000313" key="5">
    <source>
        <dbReference type="EMBL" id="EUA54029.1"/>
    </source>
</evidence>
<dbReference type="Proteomes" id="UP000020825">
    <property type="component" value="Unassembled WGS sequence"/>
</dbReference>
<dbReference type="SUPFAM" id="SSF55811">
    <property type="entry name" value="Nudix"/>
    <property type="match status" value="1"/>
</dbReference>
<dbReference type="EMBL" id="JAOG01000003">
    <property type="protein sequence ID" value="EUA54029.1"/>
    <property type="molecule type" value="Genomic_DNA"/>
</dbReference>
<feature type="region of interest" description="Disordered" evidence="3">
    <location>
        <begin position="1"/>
        <end position="70"/>
    </location>
</feature>
<feature type="compositionally biased region" description="Basic residues" evidence="3">
    <location>
        <begin position="428"/>
        <end position="441"/>
    </location>
</feature>
<dbReference type="GO" id="GO:0016787">
    <property type="term" value="F:hydrolase activity"/>
    <property type="evidence" value="ECO:0007669"/>
    <property type="project" value="UniProtKB-KW"/>
</dbReference>
<dbReference type="InterPro" id="IPR000086">
    <property type="entry name" value="NUDIX_hydrolase_dom"/>
</dbReference>
<protein>
    <submittedName>
        <fullName evidence="5">NUDIX domain protein</fullName>
    </submittedName>
</protein>
<dbReference type="InterPro" id="IPR020084">
    <property type="entry name" value="NUDIX_hydrolase_CS"/>
</dbReference>
<feature type="compositionally biased region" description="Polar residues" evidence="3">
    <location>
        <begin position="25"/>
        <end position="40"/>
    </location>
</feature>
<accession>X8CD40</accession>
<comment type="similarity">
    <text evidence="1">Belongs to the Nudix hydrolase family.</text>
</comment>
<feature type="compositionally biased region" description="Basic and acidic residues" evidence="3">
    <location>
        <begin position="301"/>
        <end position="319"/>
    </location>
</feature>
<sequence>MSDGEQGKPRRRRGRRRGRGAAASSEKQTNGQVNGDSTATKPRRSRGSRRGPERLRTVHETSAGGLVIDGLDGPRDSQVAALIGRIDRRGRMLWSLPKGHIELGETAEQTAIREVAEETGIKGSVLAALGRIDYWFVTDGRRVHKTVHHYLMRFSGGELSDEDLEVAEVAWVPMQELPSRLAYADERRLARVADELIDKLQSDGPSALPRCRPARRGAARRRIRGPGILTNRPRAGRTATDRGRDGAASPSGRLAAHRGRARHRGRTRGTRRAGGSTRGRGRAGGDAVRTGSHRPGHPGRGHHDQSTRCDGQRHGDQHRRPPRSRRHGPARARRRGHHVRGLAHHSGRRHRPVRGGRRFPHRGARTAARAKGRLHPVGPAARADQTVAGSRKARHLSGFGQRQRHARLRRSSPAGQCALPAAGGRGAARPRRRRGLRRRARYLQTRGDHHAVAAGRSATAGPGVPGEPSRSGWSTTTWRPHWPAVAGSTSCCRRPRSRPATTSTPTAPSAARCVWRSTPTCWSPSTR</sequence>
<comment type="caution">
    <text evidence="5">The sequence shown here is derived from an EMBL/GenBank/DDBJ whole genome shotgun (WGS) entry which is preliminary data.</text>
</comment>
<feature type="domain" description="Nudix hydrolase" evidence="4">
    <location>
        <begin position="58"/>
        <end position="194"/>
    </location>
</feature>
<feature type="compositionally biased region" description="Basic residues" evidence="3">
    <location>
        <begin position="255"/>
        <end position="271"/>
    </location>
</feature>